<dbReference type="InterPro" id="IPR001415">
    <property type="entry name" value="PTH/PTH-rel"/>
</dbReference>
<evidence type="ECO:0000256" key="7">
    <source>
        <dbReference type="SAM" id="SignalP"/>
    </source>
</evidence>
<dbReference type="PANTHER" id="PTHR17223">
    <property type="entry name" value="PARATHYROID HORMONE-RELATED"/>
    <property type="match status" value="1"/>
</dbReference>
<sequence length="101" mass="11417">MFLPQRSLQTVTFLGILVLATCQDIENRRAVTELQLLHDRGRTFQGLKRLVWLQRALGTVHTARARHIPLPNASWDVRKHPDPSDLHGGIAGDENSSGMRR</sequence>
<reference evidence="8 9" key="1">
    <citation type="submission" date="2019-09" db="EMBL/GenBank/DDBJ databases">
        <title>Bird 10,000 Genomes (B10K) Project - Family phase.</title>
        <authorList>
            <person name="Zhang G."/>
        </authorList>
    </citation>
    <scope>NUCLEOTIDE SEQUENCE [LARGE SCALE GENOMIC DNA]</scope>
    <source>
        <strain evidence="8">B10K-CU-031-20</strain>
    </source>
</reference>
<organism evidence="8 9">
    <name type="scientific">Smithornis capensis</name>
    <dbReference type="NCBI Taxonomy" id="363769"/>
    <lineage>
        <taxon>Eukaryota</taxon>
        <taxon>Metazoa</taxon>
        <taxon>Chordata</taxon>
        <taxon>Craniata</taxon>
        <taxon>Vertebrata</taxon>
        <taxon>Euteleostomi</taxon>
        <taxon>Archelosauria</taxon>
        <taxon>Archosauria</taxon>
        <taxon>Dinosauria</taxon>
        <taxon>Saurischia</taxon>
        <taxon>Theropoda</taxon>
        <taxon>Coelurosauria</taxon>
        <taxon>Aves</taxon>
        <taxon>Neognathae</taxon>
        <taxon>Neoaves</taxon>
        <taxon>Telluraves</taxon>
        <taxon>Australaves</taxon>
        <taxon>Passeriformes</taxon>
        <taxon>Eurylaimidae</taxon>
        <taxon>Smithornis</taxon>
    </lineage>
</organism>
<keyword evidence="5" id="KW-0372">Hormone</keyword>
<protein>
    <submittedName>
        <fullName evidence="8">PTH4 protein</fullName>
    </submittedName>
</protein>
<name>A0A7K8R6N8_9PASS</name>
<dbReference type="AlphaFoldDB" id="A0A7K8R6N8"/>
<keyword evidence="4" id="KW-0165">Cleavage on pair of basic residues</keyword>
<dbReference type="GO" id="GO:0005179">
    <property type="term" value="F:hormone activity"/>
    <property type="evidence" value="ECO:0007669"/>
    <property type="project" value="UniProtKB-KW"/>
</dbReference>
<evidence type="ECO:0000256" key="5">
    <source>
        <dbReference type="ARBA" id="ARBA00022702"/>
    </source>
</evidence>
<evidence type="ECO:0000256" key="4">
    <source>
        <dbReference type="ARBA" id="ARBA00022685"/>
    </source>
</evidence>
<feature type="signal peptide" evidence="7">
    <location>
        <begin position="1"/>
        <end position="22"/>
    </location>
</feature>
<comment type="caution">
    <text evidence="8">The sequence shown here is derived from an EMBL/GenBank/DDBJ whole genome shotgun (WGS) entry which is preliminary data.</text>
</comment>
<feature type="compositionally biased region" description="Basic and acidic residues" evidence="6">
    <location>
        <begin position="76"/>
        <end position="85"/>
    </location>
</feature>
<comment type="subcellular location">
    <subcellularLocation>
        <location evidence="1">Secreted</location>
    </subcellularLocation>
</comment>
<dbReference type="GO" id="GO:0030282">
    <property type="term" value="P:bone mineralization"/>
    <property type="evidence" value="ECO:0007669"/>
    <property type="project" value="InterPro"/>
</dbReference>
<dbReference type="Pfam" id="PF01279">
    <property type="entry name" value="Parathyroid"/>
    <property type="match status" value="1"/>
</dbReference>
<keyword evidence="3" id="KW-0964">Secreted</keyword>
<accession>A0A7K8R6N8</accession>
<dbReference type="PANTHER" id="PTHR17223:SF0">
    <property type="entry name" value="PARATHYROID HORMONE-RELATED PROTEIN"/>
    <property type="match status" value="1"/>
</dbReference>
<evidence type="ECO:0000256" key="6">
    <source>
        <dbReference type="SAM" id="MobiDB-lite"/>
    </source>
</evidence>
<proteinExistence type="inferred from homology"/>
<comment type="similarity">
    <text evidence="2">Belongs to the parathyroid hormone family.</text>
</comment>
<dbReference type="InterPro" id="IPR003626">
    <property type="entry name" value="PTH-rel"/>
</dbReference>
<dbReference type="EMBL" id="VWYW01001041">
    <property type="protein sequence ID" value="NXF12532.1"/>
    <property type="molecule type" value="Genomic_DNA"/>
</dbReference>
<evidence type="ECO:0000256" key="2">
    <source>
        <dbReference type="ARBA" id="ARBA00006307"/>
    </source>
</evidence>
<gene>
    <name evidence="8" type="primary">Pth4</name>
    <name evidence="8" type="ORF">SMICAP_R09980</name>
</gene>
<feature type="chain" id="PRO_5029766314" evidence="7">
    <location>
        <begin position="23"/>
        <end position="101"/>
    </location>
</feature>
<evidence type="ECO:0000313" key="9">
    <source>
        <dbReference type="Proteomes" id="UP000567624"/>
    </source>
</evidence>
<feature type="non-terminal residue" evidence="8">
    <location>
        <position position="101"/>
    </location>
</feature>
<evidence type="ECO:0000256" key="1">
    <source>
        <dbReference type="ARBA" id="ARBA00004613"/>
    </source>
</evidence>
<evidence type="ECO:0000256" key="3">
    <source>
        <dbReference type="ARBA" id="ARBA00022525"/>
    </source>
</evidence>
<dbReference type="SMART" id="SM00087">
    <property type="entry name" value="PTH"/>
    <property type="match status" value="1"/>
</dbReference>
<feature type="region of interest" description="Disordered" evidence="6">
    <location>
        <begin position="73"/>
        <end position="101"/>
    </location>
</feature>
<keyword evidence="7" id="KW-0732">Signal</keyword>
<dbReference type="GO" id="GO:0005576">
    <property type="term" value="C:extracellular region"/>
    <property type="evidence" value="ECO:0007669"/>
    <property type="project" value="UniProtKB-SubCell"/>
</dbReference>
<dbReference type="Proteomes" id="UP000567624">
    <property type="component" value="Unassembled WGS sequence"/>
</dbReference>
<evidence type="ECO:0000313" key="8">
    <source>
        <dbReference type="EMBL" id="NXF12532.1"/>
    </source>
</evidence>
<feature type="non-terminal residue" evidence="8">
    <location>
        <position position="1"/>
    </location>
</feature>
<keyword evidence="9" id="KW-1185">Reference proteome</keyword>